<dbReference type="InterPro" id="IPR013029">
    <property type="entry name" value="YchF_C"/>
</dbReference>
<dbReference type="NCBIfam" id="TIGR00092">
    <property type="entry name" value="redox-regulated ATPase YchF"/>
    <property type="match status" value="1"/>
</dbReference>
<sequence length="364" mass="40934">MKIGIVGLPNVGKSTLFNALTKVQVDAENYPFCTIDPNIGVVNVPDERLDILTNIYNPEKKTPAMIEFVDIAGLVKGASKGEGLGNKFLSHIREVDAISQVVRCFTNDNITHVNNKIDPIDDIETINLELMLADMATIEKRLEKTEKKAKSGDKEYLKELEELNKLIEELENGKNIRQVELNETGQRLTKELQLLSAKPTIYVCNVDENKINDDNNRYVEMVREYAAEEGAEVITVSAQIEADIAELDEEDKQLFLEDLGIENSGLDRLIRAGYRLLDLITFLTAGEKEVRAWTVKRNSTAPHAAGKIHSDMERGFIRAEVVSFEDLNETGSYKDAREEGVLRLEGKDYIIHDGDVCNFRFNVS</sequence>
<reference evidence="10" key="1">
    <citation type="submission" date="2020-11" db="EMBL/GenBank/DDBJ databases">
        <title>Halonatronomonas betainensis gen. nov., sp. nov. a novel haloalkaliphilic representative of the family Halanaerobiacae capable of betaine degradation.</title>
        <authorList>
            <person name="Boltyanskaya Y."/>
            <person name="Kevbrin V."/>
            <person name="Detkova E."/>
            <person name="Grouzdev D.S."/>
            <person name="Koziaeva V."/>
            <person name="Zhilina T."/>
        </authorList>
    </citation>
    <scope>NUCLEOTIDE SEQUENCE</scope>
    <source>
        <strain evidence="10">Z-7014</strain>
    </source>
</reference>
<dbReference type="InterPro" id="IPR012676">
    <property type="entry name" value="TGS-like"/>
</dbReference>
<evidence type="ECO:0000313" key="11">
    <source>
        <dbReference type="Proteomes" id="UP000621436"/>
    </source>
</evidence>
<keyword evidence="4 6" id="KW-0067">ATP-binding</keyword>
<comment type="cofactor">
    <cofactor evidence="1">
        <name>Mg(2+)</name>
        <dbReference type="ChEBI" id="CHEBI:18420"/>
    </cofactor>
</comment>
<comment type="caution">
    <text evidence="10">The sequence shown here is derived from an EMBL/GenBank/DDBJ whole genome shotgun (WGS) entry which is preliminary data.</text>
</comment>
<dbReference type="Gene3D" id="1.10.150.300">
    <property type="entry name" value="TGS-like domain"/>
    <property type="match status" value="1"/>
</dbReference>
<dbReference type="InterPro" id="IPR041706">
    <property type="entry name" value="YchF_N"/>
</dbReference>
<keyword evidence="3 6" id="KW-0547">Nucleotide-binding</keyword>
<feature type="binding site" evidence="6">
    <location>
        <begin position="10"/>
        <end position="15"/>
    </location>
    <ligand>
        <name>ATP</name>
        <dbReference type="ChEBI" id="CHEBI:30616"/>
    </ligand>
</feature>
<comment type="similarity">
    <text evidence="6">Belongs to the TRAFAC class OBG-HflX-like GTPase superfamily. OBG GTPase family. YchF/OLA1 subfamily.</text>
</comment>
<dbReference type="GO" id="GO:0046872">
    <property type="term" value="F:metal ion binding"/>
    <property type="evidence" value="ECO:0007669"/>
    <property type="project" value="UniProtKB-KW"/>
</dbReference>
<feature type="coiled-coil region" evidence="7">
    <location>
        <begin position="128"/>
        <end position="180"/>
    </location>
</feature>
<keyword evidence="2" id="KW-0479">Metal-binding</keyword>
<dbReference type="Gene3D" id="3.10.20.30">
    <property type="match status" value="1"/>
</dbReference>
<dbReference type="Pfam" id="PF06071">
    <property type="entry name" value="YchF-GTPase_C"/>
    <property type="match status" value="1"/>
</dbReference>
<evidence type="ECO:0000256" key="4">
    <source>
        <dbReference type="ARBA" id="ARBA00022840"/>
    </source>
</evidence>
<dbReference type="GO" id="GO:0043023">
    <property type="term" value="F:ribosomal large subunit binding"/>
    <property type="evidence" value="ECO:0007669"/>
    <property type="project" value="UniProtKB-UniRule"/>
</dbReference>
<dbReference type="Pfam" id="PF01926">
    <property type="entry name" value="MMR_HSR1"/>
    <property type="match status" value="1"/>
</dbReference>
<proteinExistence type="inferred from homology"/>
<evidence type="ECO:0000256" key="7">
    <source>
        <dbReference type="SAM" id="Coils"/>
    </source>
</evidence>
<dbReference type="InterPro" id="IPR031167">
    <property type="entry name" value="G_OBG"/>
</dbReference>
<dbReference type="CDD" id="cd04867">
    <property type="entry name" value="TGS_YchF_OLA1"/>
    <property type="match status" value="1"/>
</dbReference>
<evidence type="ECO:0000256" key="1">
    <source>
        <dbReference type="ARBA" id="ARBA00001946"/>
    </source>
</evidence>
<dbReference type="FunFam" id="3.10.20.30:FF:000001">
    <property type="entry name" value="Ribosome-binding ATPase YchF"/>
    <property type="match status" value="1"/>
</dbReference>
<evidence type="ECO:0000256" key="2">
    <source>
        <dbReference type="ARBA" id="ARBA00022723"/>
    </source>
</evidence>
<dbReference type="HAMAP" id="MF_00944">
    <property type="entry name" value="YchF_OLA1_ATPase"/>
    <property type="match status" value="1"/>
</dbReference>
<dbReference type="InterPro" id="IPR004396">
    <property type="entry name" value="ATPase_YchF/OLA1"/>
</dbReference>
<dbReference type="SUPFAM" id="SSF81271">
    <property type="entry name" value="TGS-like"/>
    <property type="match status" value="1"/>
</dbReference>
<dbReference type="PROSITE" id="PS51880">
    <property type="entry name" value="TGS"/>
    <property type="match status" value="1"/>
</dbReference>
<evidence type="ECO:0000256" key="3">
    <source>
        <dbReference type="ARBA" id="ARBA00022741"/>
    </source>
</evidence>
<dbReference type="GO" id="GO:0005524">
    <property type="term" value="F:ATP binding"/>
    <property type="evidence" value="ECO:0007669"/>
    <property type="project" value="UniProtKB-UniRule"/>
</dbReference>
<evidence type="ECO:0000313" key="10">
    <source>
        <dbReference type="EMBL" id="MBF8437093.1"/>
    </source>
</evidence>
<dbReference type="GO" id="GO:0005525">
    <property type="term" value="F:GTP binding"/>
    <property type="evidence" value="ECO:0007669"/>
    <property type="project" value="InterPro"/>
</dbReference>
<dbReference type="Gene3D" id="3.40.50.300">
    <property type="entry name" value="P-loop containing nucleotide triphosphate hydrolases"/>
    <property type="match status" value="1"/>
</dbReference>
<protein>
    <recommendedName>
        <fullName evidence="6">Ribosome-binding ATPase YchF</fullName>
    </recommendedName>
</protein>
<dbReference type="PANTHER" id="PTHR23305">
    <property type="entry name" value="OBG GTPASE FAMILY"/>
    <property type="match status" value="1"/>
</dbReference>
<name>A0A931AYE4_9FIRM</name>
<keyword evidence="5" id="KW-0460">Magnesium</keyword>
<dbReference type="RefSeq" id="WP_270454030.1">
    <property type="nucleotide sequence ID" value="NZ_JADPIE010000004.1"/>
</dbReference>
<dbReference type="InterPro" id="IPR023192">
    <property type="entry name" value="TGS-like_dom_sf"/>
</dbReference>
<dbReference type="PIRSF" id="PIRSF006641">
    <property type="entry name" value="CHP00092"/>
    <property type="match status" value="1"/>
</dbReference>
<evidence type="ECO:0000256" key="5">
    <source>
        <dbReference type="ARBA" id="ARBA00022842"/>
    </source>
</evidence>
<dbReference type="InterPro" id="IPR012675">
    <property type="entry name" value="Beta-grasp_dom_sf"/>
</dbReference>
<evidence type="ECO:0000259" key="9">
    <source>
        <dbReference type="PROSITE" id="PS51880"/>
    </source>
</evidence>
<dbReference type="EMBL" id="JADPIE010000004">
    <property type="protein sequence ID" value="MBF8437093.1"/>
    <property type="molecule type" value="Genomic_DNA"/>
</dbReference>
<dbReference type="AlphaFoldDB" id="A0A931AYE4"/>
<accession>A0A931AYE4</accession>
<dbReference type="GO" id="GO:0016887">
    <property type="term" value="F:ATP hydrolysis activity"/>
    <property type="evidence" value="ECO:0007669"/>
    <property type="project" value="UniProtKB-UniRule"/>
</dbReference>
<dbReference type="PROSITE" id="PS51710">
    <property type="entry name" value="G_OBG"/>
    <property type="match status" value="1"/>
</dbReference>
<dbReference type="InterPro" id="IPR027417">
    <property type="entry name" value="P-loop_NTPase"/>
</dbReference>
<feature type="domain" description="OBG-type G" evidence="8">
    <location>
        <begin position="1"/>
        <end position="256"/>
    </location>
</feature>
<comment type="function">
    <text evidence="6">ATPase that binds to both the 70S ribosome and the 50S ribosomal subunit in a nucleotide-independent manner.</text>
</comment>
<dbReference type="GO" id="GO:0005737">
    <property type="term" value="C:cytoplasm"/>
    <property type="evidence" value="ECO:0007669"/>
    <property type="project" value="TreeGrafter"/>
</dbReference>
<organism evidence="10 11">
    <name type="scientific">Halonatronomonas betaini</name>
    <dbReference type="NCBI Taxonomy" id="2778430"/>
    <lineage>
        <taxon>Bacteria</taxon>
        <taxon>Bacillati</taxon>
        <taxon>Bacillota</taxon>
        <taxon>Clostridia</taxon>
        <taxon>Halanaerobiales</taxon>
        <taxon>Halarsenatibacteraceae</taxon>
        <taxon>Halonatronomonas</taxon>
    </lineage>
</organism>
<dbReference type="InterPro" id="IPR006073">
    <property type="entry name" value="GTP-bd"/>
</dbReference>
<dbReference type="PRINTS" id="PR00326">
    <property type="entry name" value="GTP1OBG"/>
</dbReference>
<dbReference type="InterPro" id="IPR004095">
    <property type="entry name" value="TGS"/>
</dbReference>
<keyword evidence="11" id="KW-1185">Reference proteome</keyword>
<dbReference type="FunFam" id="1.10.150.300:FF:000001">
    <property type="entry name" value="Ribosome-binding ATPase YchF"/>
    <property type="match status" value="1"/>
</dbReference>
<dbReference type="Proteomes" id="UP000621436">
    <property type="component" value="Unassembled WGS sequence"/>
</dbReference>
<dbReference type="SUPFAM" id="SSF52540">
    <property type="entry name" value="P-loop containing nucleoside triphosphate hydrolases"/>
    <property type="match status" value="1"/>
</dbReference>
<dbReference type="CDD" id="cd01900">
    <property type="entry name" value="YchF"/>
    <property type="match status" value="1"/>
</dbReference>
<keyword evidence="7" id="KW-0175">Coiled coil</keyword>
<gene>
    <name evidence="6 10" type="primary">ychF</name>
    <name evidence="10" type="ORF">I0Q91_08395</name>
</gene>
<evidence type="ECO:0000259" key="8">
    <source>
        <dbReference type="PROSITE" id="PS51710"/>
    </source>
</evidence>
<dbReference type="PANTHER" id="PTHR23305:SF18">
    <property type="entry name" value="OBG-TYPE G DOMAIN-CONTAINING PROTEIN"/>
    <property type="match status" value="1"/>
</dbReference>
<feature type="domain" description="TGS" evidence="9">
    <location>
        <begin position="278"/>
        <end position="361"/>
    </location>
</feature>
<evidence type="ECO:0000256" key="6">
    <source>
        <dbReference type="HAMAP-Rule" id="MF_00944"/>
    </source>
</evidence>